<dbReference type="NCBIfam" id="TIGR00413">
    <property type="entry name" value="rlpA"/>
    <property type="match status" value="1"/>
</dbReference>
<name>A0A6I4WK11_9ACTN</name>
<dbReference type="SUPFAM" id="SSF50685">
    <property type="entry name" value="Barwin-like endoglucanases"/>
    <property type="match status" value="1"/>
</dbReference>
<feature type="compositionally biased region" description="Low complexity" evidence="5">
    <location>
        <begin position="16"/>
        <end position="39"/>
    </location>
</feature>
<dbReference type="CDD" id="cd22268">
    <property type="entry name" value="DPBB_RlpA-like"/>
    <property type="match status" value="1"/>
</dbReference>
<dbReference type="GO" id="GO:0008932">
    <property type="term" value="F:lytic endotransglycosylase activity"/>
    <property type="evidence" value="ECO:0007669"/>
    <property type="project" value="UniProtKB-UniRule"/>
</dbReference>
<keyword evidence="1 3" id="KW-0456">Lyase</keyword>
<reference evidence="7 8" key="1">
    <citation type="submission" date="2019-12" db="EMBL/GenBank/DDBJ databases">
        <title>Nocardia macrotermitis sp. nov. and Nocardia aurantia sp. nov., isolated from the gut of the fungus growing-termite Macrotermes natalensis.</title>
        <authorList>
            <person name="Christine B."/>
            <person name="Rene B."/>
        </authorList>
    </citation>
    <scope>NUCLEOTIDE SEQUENCE [LARGE SCALE GENOMIC DNA]</scope>
    <source>
        <strain evidence="7 8">DSM 102126</strain>
    </source>
</reference>
<dbReference type="OrthoDB" id="9779128at2"/>
<comment type="caution">
    <text evidence="7">The sequence shown here is derived from an EMBL/GenBank/DDBJ whole genome shotgun (WGS) entry which is preliminary data.</text>
</comment>
<evidence type="ECO:0000259" key="6">
    <source>
        <dbReference type="Pfam" id="PF03330"/>
    </source>
</evidence>
<dbReference type="InterPro" id="IPR012997">
    <property type="entry name" value="RplA"/>
</dbReference>
<dbReference type="PANTHER" id="PTHR34183:SF8">
    <property type="entry name" value="ENDOLYTIC PEPTIDOGLYCAN TRANSGLYCOSYLASE RLPA-RELATED"/>
    <property type="match status" value="1"/>
</dbReference>
<evidence type="ECO:0000256" key="4">
    <source>
        <dbReference type="RuleBase" id="RU003495"/>
    </source>
</evidence>
<dbReference type="InterPro" id="IPR034718">
    <property type="entry name" value="RlpA"/>
</dbReference>
<dbReference type="GO" id="GO:0071555">
    <property type="term" value="P:cell wall organization"/>
    <property type="evidence" value="ECO:0007669"/>
    <property type="project" value="UniProtKB-KW"/>
</dbReference>
<evidence type="ECO:0000256" key="2">
    <source>
        <dbReference type="ARBA" id="ARBA00023316"/>
    </source>
</evidence>
<dbReference type="EMBL" id="WUTW01000005">
    <property type="protein sequence ID" value="MXQ66952.1"/>
    <property type="molecule type" value="Genomic_DNA"/>
</dbReference>
<evidence type="ECO:0000256" key="1">
    <source>
        <dbReference type="ARBA" id="ARBA00023239"/>
    </source>
</evidence>
<evidence type="ECO:0000256" key="3">
    <source>
        <dbReference type="HAMAP-Rule" id="MF_02071"/>
    </source>
</evidence>
<comment type="function">
    <text evidence="3">Lytic transglycosylase with a strong preference for naked glycan strands that lack stem peptides.</text>
</comment>
<feature type="region of interest" description="Disordered" evidence="5">
    <location>
        <begin position="1"/>
        <end position="73"/>
    </location>
</feature>
<gene>
    <name evidence="3" type="primary">rlpA</name>
    <name evidence="7" type="ORF">GQ466_23320</name>
</gene>
<keyword evidence="8" id="KW-1185">Reference proteome</keyword>
<dbReference type="InterPro" id="IPR009009">
    <property type="entry name" value="RlpA-like_DPBB"/>
</dbReference>
<keyword evidence="2 3" id="KW-0961">Cell wall biogenesis/degradation</keyword>
<dbReference type="Pfam" id="PF03330">
    <property type="entry name" value="DPBB_1"/>
    <property type="match status" value="1"/>
</dbReference>
<accession>A0A6I4WK11</accession>
<sequence length="164" mass="16830">MLAVSAGTVLATGGSDPRPAAAAQPTPTAPLADAPRATPSVTPTRKVRPVKPLAQSVRDEKPKPRPKVLDSGTCEASFYGEGQMTASGEPFDPSGLTAAHKTLPLGSKVRVTNQNNGKSVVVRINDRGPFVAGRCLDLSTGAMQAVGGMGSGVIPVRYEVLSRG</sequence>
<dbReference type="GO" id="GO:0000270">
    <property type="term" value="P:peptidoglycan metabolic process"/>
    <property type="evidence" value="ECO:0007669"/>
    <property type="project" value="UniProtKB-UniRule"/>
</dbReference>
<dbReference type="InterPro" id="IPR036908">
    <property type="entry name" value="RlpA-like_sf"/>
</dbReference>
<dbReference type="HAMAP" id="MF_02071">
    <property type="entry name" value="RlpA"/>
    <property type="match status" value="1"/>
</dbReference>
<dbReference type="EC" id="4.2.2.-" evidence="3"/>
<dbReference type="PANTHER" id="PTHR34183">
    <property type="entry name" value="ENDOLYTIC PEPTIDOGLYCAN TRANSGLYCOSYLASE RLPA"/>
    <property type="match status" value="1"/>
</dbReference>
<evidence type="ECO:0000313" key="8">
    <source>
        <dbReference type="Proteomes" id="UP000431901"/>
    </source>
</evidence>
<dbReference type="AlphaFoldDB" id="A0A6I4WK11"/>
<protein>
    <recommendedName>
        <fullName evidence="3">Probable endolytic peptidoglycan transglycosylase RlpA</fullName>
        <ecNumber evidence="3">4.2.2.-</ecNumber>
    </recommendedName>
</protein>
<evidence type="ECO:0000313" key="7">
    <source>
        <dbReference type="EMBL" id="MXQ66952.1"/>
    </source>
</evidence>
<dbReference type="Gene3D" id="2.40.40.10">
    <property type="entry name" value="RlpA-like domain"/>
    <property type="match status" value="1"/>
</dbReference>
<proteinExistence type="inferred from homology"/>
<organism evidence="7 8">
    <name type="scientific">Actinomadura rayongensis</name>
    <dbReference type="NCBI Taxonomy" id="1429076"/>
    <lineage>
        <taxon>Bacteria</taxon>
        <taxon>Bacillati</taxon>
        <taxon>Actinomycetota</taxon>
        <taxon>Actinomycetes</taxon>
        <taxon>Streptosporangiales</taxon>
        <taxon>Thermomonosporaceae</taxon>
        <taxon>Actinomadura</taxon>
    </lineage>
</organism>
<evidence type="ECO:0000256" key="5">
    <source>
        <dbReference type="SAM" id="MobiDB-lite"/>
    </source>
</evidence>
<feature type="domain" description="RlpA-like protein double-psi beta-barrel" evidence="6">
    <location>
        <begin position="75"/>
        <end position="158"/>
    </location>
</feature>
<comment type="similarity">
    <text evidence="3 4">Belongs to the RlpA family.</text>
</comment>
<dbReference type="Proteomes" id="UP000431901">
    <property type="component" value="Unassembled WGS sequence"/>
</dbReference>